<dbReference type="EMBL" id="JWZX01002884">
    <property type="protein sequence ID" value="KOO26169.1"/>
    <property type="molecule type" value="Genomic_DNA"/>
</dbReference>
<protein>
    <submittedName>
        <fullName evidence="1">Uncharacterized protein</fullName>
    </submittedName>
</protein>
<gene>
    <name evidence="1" type="ORF">Ctob_004013</name>
</gene>
<evidence type="ECO:0000313" key="1">
    <source>
        <dbReference type="EMBL" id="KOO26169.1"/>
    </source>
</evidence>
<feature type="non-terminal residue" evidence="1">
    <location>
        <position position="98"/>
    </location>
</feature>
<reference evidence="2" key="1">
    <citation type="journal article" date="2015" name="PLoS Genet.">
        <title>Genome Sequence and Transcriptome Analyses of Chrysochromulina tobin: Metabolic Tools for Enhanced Algal Fitness in the Prominent Order Prymnesiales (Haptophyceae).</title>
        <authorList>
            <person name="Hovde B.T."/>
            <person name="Deodato C.R."/>
            <person name="Hunsperger H.M."/>
            <person name="Ryken S.A."/>
            <person name="Yost W."/>
            <person name="Jha R.K."/>
            <person name="Patterson J."/>
            <person name="Monnat R.J. Jr."/>
            <person name="Barlow S.B."/>
            <person name="Starkenburg S.R."/>
            <person name="Cattolico R.A."/>
        </authorList>
    </citation>
    <scope>NUCLEOTIDE SEQUENCE</scope>
    <source>
        <strain evidence="2">CCMP291</strain>
    </source>
</reference>
<dbReference type="AlphaFoldDB" id="A0A0M0JHW4"/>
<sequence length="98" mass="10747">MPLLKQESKMAAGPTDAFAELEALRSAKEREVHAAGAAQPIVPAVALQQFLVLLQAKKFEKAKALAFRLLTDEPDNQTILRSLPLIDMQLKLKEGRPA</sequence>
<keyword evidence="2" id="KW-1185">Reference proteome</keyword>
<organism evidence="1 2">
    <name type="scientific">Chrysochromulina tobinii</name>
    <dbReference type="NCBI Taxonomy" id="1460289"/>
    <lineage>
        <taxon>Eukaryota</taxon>
        <taxon>Haptista</taxon>
        <taxon>Haptophyta</taxon>
        <taxon>Prymnesiophyceae</taxon>
        <taxon>Prymnesiales</taxon>
        <taxon>Chrysochromulinaceae</taxon>
        <taxon>Chrysochromulina</taxon>
    </lineage>
</organism>
<proteinExistence type="predicted"/>
<accession>A0A0M0JHW4</accession>
<comment type="caution">
    <text evidence="1">The sequence shown here is derived from an EMBL/GenBank/DDBJ whole genome shotgun (WGS) entry which is preliminary data.</text>
</comment>
<evidence type="ECO:0000313" key="2">
    <source>
        <dbReference type="Proteomes" id="UP000037460"/>
    </source>
</evidence>
<name>A0A0M0JHW4_9EUKA</name>
<dbReference type="Proteomes" id="UP000037460">
    <property type="component" value="Unassembled WGS sequence"/>
</dbReference>